<organism evidence="3">
    <name type="scientific">Mycoplasmopsis gallinacea</name>
    <dbReference type="NCBI Taxonomy" id="29556"/>
    <lineage>
        <taxon>Bacteria</taxon>
        <taxon>Bacillati</taxon>
        <taxon>Mycoplasmatota</taxon>
        <taxon>Mycoplasmoidales</taxon>
        <taxon>Metamycoplasmataceae</taxon>
        <taxon>Mycoplasmopsis</taxon>
    </lineage>
</organism>
<dbReference type="InterPro" id="IPR036380">
    <property type="entry name" value="Isochorismatase-like_sf"/>
</dbReference>
<dbReference type="SUPFAM" id="SSF52499">
    <property type="entry name" value="Isochorismatase-like hydrolases"/>
    <property type="match status" value="1"/>
</dbReference>
<sequence length="179" mass="20563">MIKKATIVIDMINGFTKQGSLYDPNIENLTPKIANFLAKKPDNKDIFFVCDSHSEYDLEMQVYPIHCLKGTYESEIDNQLQEFVLEQNIVYKTTTNGFWDFPVKKLQKYDAIEVVGCCTDICILQFCLTLKTFFNKLGDDIKIIVYSDLVDTFDSPAHNREKMHSNALELMKNAGIEVI</sequence>
<dbReference type="CDD" id="cd00431">
    <property type="entry name" value="cysteine_hydrolases"/>
    <property type="match status" value="1"/>
</dbReference>
<dbReference type="PANTHER" id="PTHR47297:SF2">
    <property type="entry name" value="OS02G0606800 PROTEIN"/>
    <property type="match status" value="1"/>
</dbReference>
<dbReference type="GO" id="GO:0008936">
    <property type="term" value="F:nicotinamidase activity"/>
    <property type="evidence" value="ECO:0007669"/>
    <property type="project" value="InterPro"/>
</dbReference>
<name>A0A0D5ZJA6_9BACT</name>
<dbReference type="PANTHER" id="PTHR47297">
    <property type="match status" value="1"/>
</dbReference>
<dbReference type="InterPro" id="IPR000868">
    <property type="entry name" value="Isochorismatase-like_dom"/>
</dbReference>
<dbReference type="EMBL" id="CP011021">
    <property type="protein sequence ID" value="AKA49740.1"/>
    <property type="molecule type" value="Genomic_DNA"/>
</dbReference>
<dbReference type="InterPro" id="IPR044717">
    <property type="entry name" value="NIC1"/>
</dbReference>
<dbReference type="Pfam" id="PF00857">
    <property type="entry name" value="Isochorismatase"/>
    <property type="match status" value="1"/>
</dbReference>
<evidence type="ECO:0000259" key="1">
    <source>
        <dbReference type="Pfam" id="PF00857"/>
    </source>
</evidence>
<protein>
    <recommendedName>
        <fullName evidence="1">Isochorismatase-like domain-containing protein</fullName>
    </recommendedName>
</protein>
<proteinExistence type="predicted"/>
<evidence type="ECO:0000313" key="3">
    <source>
        <dbReference type="Proteomes" id="UP000032722"/>
    </source>
</evidence>
<reference evidence="2 3" key="1">
    <citation type="journal article" date="2015" name="Genome Announc.">
        <title>Complete Genome Sequence of Mycoplasma meleagridis, a Possible Emerging Pathogen in Chickens.</title>
        <authorList>
            <person name="Abolnik C."/>
        </authorList>
    </citation>
    <scope>NUCLEOTIDE SEQUENCE [LARGE SCALE GENOMIC DNA]</scope>
    <source>
        <strain evidence="2 3">B2096 8B</strain>
    </source>
</reference>
<dbReference type="AlphaFoldDB" id="A0A0D5ZJA6"/>
<dbReference type="Proteomes" id="UP000032722">
    <property type="component" value="Chromosome"/>
</dbReference>
<dbReference type="KEGG" id="mgb:VO56_00375"/>
<feature type="domain" description="Isochorismatase-like" evidence="1">
    <location>
        <begin position="5"/>
        <end position="179"/>
    </location>
</feature>
<dbReference type="PATRIC" id="fig|29556.3.peg.76"/>
<gene>
    <name evidence="2" type="ORF">VO56_00375</name>
</gene>
<dbReference type="Gene3D" id="3.40.50.850">
    <property type="entry name" value="Isochorismatase-like"/>
    <property type="match status" value="1"/>
</dbReference>
<accession>A0A0D5ZJA6</accession>
<evidence type="ECO:0000313" key="2">
    <source>
        <dbReference type="EMBL" id="AKA49740.1"/>
    </source>
</evidence>
<dbReference type="GO" id="GO:0019365">
    <property type="term" value="P:pyridine nucleotide salvage"/>
    <property type="evidence" value="ECO:0007669"/>
    <property type="project" value="InterPro"/>
</dbReference>
<dbReference type="HOGENOM" id="CLU_068979_9_0_14"/>